<dbReference type="EMBL" id="CP137852">
    <property type="protein sequence ID" value="WPB84881.1"/>
    <property type="molecule type" value="Genomic_DNA"/>
</dbReference>
<organism evidence="2 3">
    <name type="scientific">Sediminicoccus rosea</name>
    <dbReference type="NCBI Taxonomy" id="1225128"/>
    <lineage>
        <taxon>Bacteria</taxon>
        <taxon>Pseudomonadati</taxon>
        <taxon>Pseudomonadota</taxon>
        <taxon>Alphaproteobacteria</taxon>
        <taxon>Acetobacterales</taxon>
        <taxon>Roseomonadaceae</taxon>
        <taxon>Sediminicoccus</taxon>
    </lineage>
</organism>
<evidence type="ECO:0000313" key="2">
    <source>
        <dbReference type="EMBL" id="WPB84881.1"/>
    </source>
</evidence>
<reference evidence="2 3" key="1">
    <citation type="submission" date="2023-11" db="EMBL/GenBank/DDBJ databases">
        <title>Arctic aerobic anoxygenic photoheterotroph Sediminicoccus rosea KRV36 adapts its photosynthesis to long days of polar summer.</title>
        <authorList>
            <person name="Tomasch J."/>
            <person name="Kopejtka K."/>
            <person name="Bily T."/>
            <person name="Gardiner A.T."/>
            <person name="Gardian Z."/>
            <person name="Shivaramu S."/>
            <person name="Koblizek M."/>
            <person name="Engelhardt F."/>
            <person name="Kaftan D."/>
        </authorList>
    </citation>
    <scope>NUCLEOTIDE SEQUENCE [LARGE SCALE GENOMIC DNA]</scope>
    <source>
        <strain evidence="2 3">R-30</strain>
    </source>
</reference>
<dbReference type="Pfam" id="PF14366">
    <property type="entry name" value="DUF4410"/>
    <property type="match status" value="1"/>
</dbReference>
<dbReference type="RefSeq" id="WP_318648844.1">
    <property type="nucleotide sequence ID" value="NZ_CP137852.1"/>
</dbReference>
<keyword evidence="3" id="KW-1185">Reference proteome</keyword>
<gene>
    <name evidence="2" type="ORF">R9Z33_22655</name>
</gene>
<feature type="signal peptide" evidence="1">
    <location>
        <begin position="1"/>
        <end position="22"/>
    </location>
</feature>
<dbReference type="InterPro" id="IPR025522">
    <property type="entry name" value="DUF4410"/>
</dbReference>
<protein>
    <submittedName>
        <fullName evidence="2">DUF4410 domain-containing protein</fullName>
    </submittedName>
</protein>
<accession>A0ABZ0PHE0</accession>
<evidence type="ECO:0000313" key="3">
    <source>
        <dbReference type="Proteomes" id="UP001305521"/>
    </source>
</evidence>
<keyword evidence="1" id="KW-0732">Signal</keyword>
<sequence>MSHAPQPGRRAALALAPGLALAACTAPQVEQTAGYSGGRLPRPERIYVVDPGVAADDVKLDDGVRQRLAQMTSDQSLSQQRLAAGRQAAGGVAAEVTAKLQSFGLPAERVGRAPPPGAGRVVIVEGHLLSVDQGNQTRRNLIGFGRGRSSVTVEVQVYYRDGQAAPRLISSFEATAQSPMTPGALGTMGAGAVVGRVAEVAASNAILSNVSNARSADTGSEGRRIGDALGLRLGRIFAEQGWIPESAVH</sequence>
<name>A0ABZ0PHE0_9PROT</name>
<evidence type="ECO:0000256" key="1">
    <source>
        <dbReference type="SAM" id="SignalP"/>
    </source>
</evidence>
<dbReference type="Proteomes" id="UP001305521">
    <property type="component" value="Chromosome"/>
</dbReference>
<feature type="chain" id="PRO_5046999426" evidence="1">
    <location>
        <begin position="23"/>
        <end position="249"/>
    </location>
</feature>
<proteinExistence type="predicted"/>